<feature type="signal peptide" evidence="15">
    <location>
        <begin position="1"/>
        <end position="20"/>
    </location>
</feature>
<evidence type="ECO:0000256" key="5">
    <source>
        <dbReference type="ARBA" id="ARBA00023018"/>
    </source>
</evidence>
<evidence type="ECO:0000256" key="6">
    <source>
        <dbReference type="ARBA" id="ARBA00023065"/>
    </source>
</evidence>
<evidence type="ECO:0000313" key="20">
    <source>
        <dbReference type="Proteomes" id="UP000663870"/>
    </source>
</evidence>
<keyword evidence="11" id="KW-1071">Ligand-gated ion channel</keyword>
<dbReference type="PANTHER" id="PTHR18966">
    <property type="entry name" value="IONOTROPIC GLUTAMATE RECEPTOR"/>
    <property type="match status" value="1"/>
</dbReference>
<evidence type="ECO:0000256" key="14">
    <source>
        <dbReference type="SAM" id="Phobius"/>
    </source>
</evidence>
<dbReference type="GO" id="GO:0015276">
    <property type="term" value="F:ligand-gated monoatomic ion channel activity"/>
    <property type="evidence" value="ECO:0007669"/>
    <property type="project" value="InterPro"/>
</dbReference>
<keyword evidence="7 14" id="KW-0472">Membrane</keyword>
<dbReference type="GO" id="GO:0045211">
    <property type="term" value="C:postsynaptic membrane"/>
    <property type="evidence" value="ECO:0007669"/>
    <property type="project" value="UniProtKB-SubCell"/>
</dbReference>
<feature type="chain" id="PRO_5035600607" description="Ionotropic glutamate receptor C-terminal domain-containing protein" evidence="15">
    <location>
        <begin position="21"/>
        <end position="884"/>
    </location>
</feature>
<evidence type="ECO:0000256" key="7">
    <source>
        <dbReference type="ARBA" id="ARBA00023136"/>
    </source>
</evidence>
<feature type="transmembrane region" description="Helical" evidence="14">
    <location>
        <begin position="584"/>
        <end position="604"/>
    </location>
</feature>
<comment type="caution">
    <text evidence="17">The sequence shown here is derived from an EMBL/GenBank/DDBJ whole genome shotgun (WGS) entry which is preliminary data.</text>
</comment>
<dbReference type="InterPro" id="IPR000337">
    <property type="entry name" value="GPCR_3"/>
</dbReference>
<keyword evidence="2" id="KW-0813">Transport</keyword>
<organism evidence="17 19">
    <name type="scientific">Rotaria sordida</name>
    <dbReference type="NCBI Taxonomy" id="392033"/>
    <lineage>
        <taxon>Eukaryota</taxon>
        <taxon>Metazoa</taxon>
        <taxon>Spiralia</taxon>
        <taxon>Gnathifera</taxon>
        <taxon>Rotifera</taxon>
        <taxon>Eurotatoria</taxon>
        <taxon>Bdelloidea</taxon>
        <taxon>Philodinida</taxon>
        <taxon>Philodinidae</taxon>
        <taxon>Rotaria</taxon>
    </lineage>
</organism>
<evidence type="ECO:0000256" key="1">
    <source>
        <dbReference type="ARBA" id="ARBA00004141"/>
    </source>
</evidence>
<evidence type="ECO:0000256" key="12">
    <source>
        <dbReference type="ARBA" id="ARBA00023303"/>
    </source>
</evidence>
<reference evidence="17" key="1">
    <citation type="submission" date="2021-02" db="EMBL/GenBank/DDBJ databases">
        <authorList>
            <person name="Nowell W R."/>
        </authorList>
    </citation>
    <scope>NUCLEOTIDE SEQUENCE</scope>
</reference>
<dbReference type="InterPro" id="IPR001320">
    <property type="entry name" value="Iontro_rcpt_C"/>
</dbReference>
<dbReference type="GO" id="GO:0004930">
    <property type="term" value="F:G protein-coupled receptor activity"/>
    <property type="evidence" value="ECO:0007669"/>
    <property type="project" value="InterPro"/>
</dbReference>
<evidence type="ECO:0000313" key="17">
    <source>
        <dbReference type="EMBL" id="CAF0983243.1"/>
    </source>
</evidence>
<evidence type="ECO:0000256" key="13">
    <source>
        <dbReference type="ARBA" id="ARBA00034100"/>
    </source>
</evidence>
<keyword evidence="3 14" id="KW-0812">Transmembrane</keyword>
<evidence type="ECO:0000313" key="19">
    <source>
        <dbReference type="Proteomes" id="UP000663854"/>
    </source>
</evidence>
<keyword evidence="5" id="KW-0770">Synapse</keyword>
<evidence type="ECO:0000256" key="3">
    <source>
        <dbReference type="ARBA" id="ARBA00022692"/>
    </source>
</evidence>
<feature type="transmembrane region" description="Helical" evidence="14">
    <location>
        <begin position="646"/>
        <end position="666"/>
    </location>
</feature>
<evidence type="ECO:0000256" key="4">
    <source>
        <dbReference type="ARBA" id="ARBA00022989"/>
    </source>
</evidence>
<sequence length="884" mass="100298">MSHFLILLVCFILFRDSLNTVQILGLFPEYHHAPSQYSDADQSSHWTTQSMEMFRAAITLADRYKIYVGGNPINYTILQTNSNGFAELELVCRSITNTTVPDILGVVGPTTSTNARYIGPFVARIGLPLVSYTATHAALDDKSNYPTFYRTIPSDILLAEAIVKLFKYFSWETCSMIIGNDDYGYGGLKLISEVYYANLSIKERLIFDPQSDKYQADLKQTLEKSQSRIVLVWANHSSCTKIIQHALHAGLLRRNYVWITTNKIDFNMFEQNEWFNLSGILTVVPFIGNSSAFGVNETLQKEAFDVWRNLSHNKNSVPKLASAVSQEAMYTFDAVWALIQALNKSVLHNKPPSMNKSLACFDNFLQNHDEYLNHLKMTRFYGVSGNVQFSKANSDDCTHGVMYGLYNIQPMKLKNSEETQKPTYIKVLTWYETTSQHLQILVIEAHPFVIVHNSSTDNQSSNYDTNLEQVSSRFDPMKTNDPKIFIYGFVADFIRELERHMHFTYTIHVADPTTAYHSLITLVAGDNRQYDMILSNIAMTSDRMLKVDFSTPFYDNTFRIITRLNPYSSPLSLFSCFNPFTWDVWVAIFVVIIYSSIIIYIFEYQNGNIENSQPELKAICTGIFHGLISILIMNGDIRLTTTSSRLTILGLYALGVILIATYTANLSSFLTLHRGKPFISGIDDIKNGLLPFSRIGIVSNTSVSDYYIRNISTKYYSLTTVADTYPRLLDYTIDASICDSSVLEYAVNNYYCDELTLTGVSFVKSPFAIALPKDWLYKTDLDRNILALRESGKLESLENTWINHRACSLSSSSSSSSSSLDQVNDQNSGTFSLNVLGGLFLTFFIITAIAFGFHLWNCRVVIINTFHQTMKRIKLPIRLMPIRC</sequence>
<evidence type="ECO:0000256" key="15">
    <source>
        <dbReference type="SAM" id="SignalP"/>
    </source>
</evidence>
<comment type="subcellular location">
    <subcellularLocation>
        <location evidence="1">Membrane</location>
        <topology evidence="1">Multi-pass membrane protein</topology>
    </subcellularLocation>
    <subcellularLocation>
        <location evidence="13">Postsynaptic cell membrane</location>
    </subcellularLocation>
</comment>
<evidence type="ECO:0000256" key="8">
    <source>
        <dbReference type="ARBA" id="ARBA00023170"/>
    </source>
</evidence>
<evidence type="ECO:0000256" key="10">
    <source>
        <dbReference type="ARBA" id="ARBA00023257"/>
    </source>
</evidence>
<keyword evidence="15" id="KW-0732">Signal</keyword>
<name>A0A814FMB3_9BILA</name>
<evidence type="ECO:0000256" key="2">
    <source>
        <dbReference type="ARBA" id="ARBA00022448"/>
    </source>
</evidence>
<dbReference type="Pfam" id="PF00060">
    <property type="entry name" value="Lig_chan"/>
    <property type="match status" value="1"/>
</dbReference>
<dbReference type="Pfam" id="PF01094">
    <property type="entry name" value="ANF_receptor"/>
    <property type="match status" value="1"/>
</dbReference>
<gene>
    <name evidence="18" type="ORF">JXQ802_LOCUS33509</name>
    <name evidence="17" type="ORF">PYM288_LOCUS13728</name>
</gene>
<proteinExistence type="predicted"/>
<dbReference type="InterPro" id="IPR015683">
    <property type="entry name" value="Ionotropic_Glu_rcpt"/>
</dbReference>
<dbReference type="Pfam" id="PF10613">
    <property type="entry name" value="Lig_chan-Glu_bd"/>
    <property type="match status" value="1"/>
</dbReference>
<dbReference type="InterPro" id="IPR001828">
    <property type="entry name" value="ANF_lig-bd_rcpt"/>
</dbReference>
<keyword evidence="8" id="KW-0675">Receptor</keyword>
<keyword evidence="20" id="KW-1185">Reference proteome</keyword>
<dbReference type="Proteomes" id="UP000663854">
    <property type="component" value="Unassembled WGS sequence"/>
</dbReference>
<dbReference type="PRINTS" id="PR00248">
    <property type="entry name" value="GPCRMGR"/>
</dbReference>
<feature type="transmembrane region" description="Helical" evidence="14">
    <location>
        <begin position="616"/>
        <end position="634"/>
    </location>
</feature>
<dbReference type="SUPFAM" id="SSF53822">
    <property type="entry name" value="Periplasmic binding protein-like I"/>
    <property type="match status" value="1"/>
</dbReference>
<dbReference type="SUPFAM" id="SSF53850">
    <property type="entry name" value="Periplasmic binding protein-like II"/>
    <property type="match status" value="1"/>
</dbReference>
<dbReference type="EMBL" id="CAJNOL010001534">
    <property type="protein sequence ID" value="CAF1377921.1"/>
    <property type="molecule type" value="Genomic_DNA"/>
</dbReference>
<feature type="transmembrane region" description="Helical" evidence="14">
    <location>
        <begin position="835"/>
        <end position="856"/>
    </location>
</feature>
<keyword evidence="4 14" id="KW-1133">Transmembrane helix</keyword>
<evidence type="ECO:0000259" key="16">
    <source>
        <dbReference type="SMART" id="SM00079"/>
    </source>
</evidence>
<dbReference type="Gene3D" id="3.40.190.10">
    <property type="entry name" value="Periplasmic binding protein-like II"/>
    <property type="match status" value="3"/>
</dbReference>
<dbReference type="Gene3D" id="1.10.287.70">
    <property type="match status" value="1"/>
</dbReference>
<dbReference type="AlphaFoldDB" id="A0A814FMB3"/>
<evidence type="ECO:0000313" key="18">
    <source>
        <dbReference type="EMBL" id="CAF1377921.1"/>
    </source>
</evidence>
<dbReference type="Gene3D" id="3.40.50.2300">
    <property type="match status" value="2"/>
</dbReference>
<keyword evidence="12" id="KW-0407">Ion channel</keyword>
<protein>
    <recommendedName>
        <fullName evidence="16">Ionotropic glutamate receptor C-terminal domain-containing protein</fullName>
    </recommendedName>
</protein>
<dbReference type="Proteomes" id="UP000663870">
    <property type="component" value="Unassembled WGS sequence"/>
</dbReference>
<dbReference type="SMART" id="SM00079">
    <property type="entry name" value="PBPe"/>
    <property type="match status" value="1"/>
</dbReference>
<keyword evidence="10" id="KW-0628">Postsynaptic cell membrane</keyword>
<dbReference type="InterPro" id="IPR019594">
    <property type="entry name" value="Glu/Gly-bd"/>
</dbReference>
<evidence type="ECO:0000256" key="9">
    <source>
        <dbReference type="ARBA" id="ARBA00023180"/>
    </source>
</evidence>
<dbReference type="EMBL" id="CAJNOH010000283">
    <property type="protein sequence ID" value="CAF0983243.1"/>
    <property type="molecule type" value="Genomic_DNA"/>
</dbReference>
<dbReference type="InterPro" id="IPR028082">
    <property type="entry name" value="Peripla_BP_I"/>
</dbReference>
<evidence type="ECO:0000256" key="11">
    <source>
        <dbReference type="ARBA" id="ARBA00023286"/>
    </source>
</evidence>
<feature type="domain" description="Ionotropic glutamate receptor C-terminal" evidence="16">
    <location>
        <begin position="468"/>
        <end position="804"/>
    </location>
</feature>
<accession>A0A814FMB3</accession>
<keyword evidence="6" id="KW-0406">Ion transport</keyword>
<keyword evidence="9" id="KW-0325">Glycoprotein</keyword>